<evidence type="ECO:0000313" key="4">
    <source>
        <dbReference type="Proteomes" id="UP001597100"/>
    </source>
</evidence>
<dbReference type="EMBL" id="JBHTJP010000002">
    <property type="protein sequence ID" value="MFD0975299.1"/>
    <property type="molecule type" value="Genomic_DNA"/>
</dbReference>
<dbReference type="SUPFAM" id="SSF56925">
    <property type="entry name" value="OMPA-like"/>
    <property type="match status" value="1"/>
</dbReference>
<keyword evidence="4" id="KW-1185">Reference proteome</keyword>
<keyword evidence="1" id="KW-0732">Signal</keyword>
<evidence type="ECO:0000256" key="1">
    <source>
        <dbReference type="SAM" id="SignalP"/>
    </source>
</evidence>
<dbReference type="InterPro" id="IPR011250">
    <property type="entry name" value="OMP/PagP_B-barrel"/>
</dbReference>
<dbReference type="Gene3D" id="2.40.160.20">
    <property type="match status" value="1"/>
</dbReference>
<name>A0ABW3IAZ8_9FLAO</name>
<dbReference type="Proteomes" id="UP001597100">
    <property type="component" value="Unassembled WGS sequence"/>
</dbReference>
<feature type="signal peptide" evidence="1">
    <location>
        <begin position="1"/>
        <end position="17"/>
    </location>
</feature>
<dbReference type="RefSeq" id="WP_380736309.1">
    <property type="nucleotide sequence ID" value="NZ_JBHTJP010000002.1"/>
</dbReference>
<organism evidence="3 4">
    <name type="scientific">Salinimicrobium gaetbulicola</name>
    <dbReference type="NCBI Taxonomy" id="999702"/>
    <lineage>
        <taxon>Bacteria</taxon>
        <taxon>Pseudomonadati</taxon>
        <taxon>Bacteroidota</taxon>
        <taxon>Flavobacteriia</taxon>
        <taxon>Flavobacteriales</taxon>
        <taxon>Flavobacteriaceae</taxon>
        <taxon>Salinimicrobium</taxon>
    </lineage>
</organism>
<dbReference type="Pfam" id="PF13568">
    <property type="entry name" value="OMP_b-brl_2"/>
    <property type="match status" value="1"/>
</dbReference>
<comment type="caution">
    <text evidence="3">The sequence shown here is derived from an EMBL/GenBank/DDBJ whole genome shotgun (WGS) entry which is preliminary data.</text>
</comment>
<reference evidence="4" key="1">
    <citation type="journal article" date="2019" name="Int. J. Syst. Evol. Microbiol.">
        <title>The Global Catalogue of Microorganisms (GCM) 10K type strain sequencing project: providing services to taxonomists for standard genome sequencing and annotation.</title>
        <authorList>
            <consortium name="The Broad Institute Genomics Platform"/>
            <consortium name="The Broad Institute Genome Sequencing Center for Infectious Disease"/>
            <person name="Wu L."/>
            <person name="Ma J."/>
        </authorList>
    </citation>
    <scope>NUCLEOTIDE SEQUENCE [LARGE SCALE GENOMIC DNA]</scope>
    <source>
        <strain evidence="4">CCUG 60898</strain>
    </source>
</reference>
<dbReference type="InterPro" id="IPR025665">
    <property type="entry name" value="Beta-barrel_OMP_2"/>
</dbReference>
<evidence type="ECO:0000259" key="2">
    <source>
        <dbReference type="Pfam" id="PF13568"/>
    </source>
</evidence>
<feature type="chain" id="PRO_5047422690" evidence="1">
    <location>
        <begin position="18"/>
        <end position="205"/>
    </location>
</feature>
<protein>
    <submittedName>
        <fullName evidence="3">Porin family protein</fullName>
    </submittedName>
</protein>
<proteinExistence type="predicted"/>
<evidence type="ECO:0000313" key="3">
    <source>
        <dbReference type="EMBL" id="MFD0975299.1"/>
    </source>
</evidence>
<gene>
    <name evidence="3" type="ORF">ACFQ1G_00710</name>
</gene>
<accession>A0ABW3IAZ8</accession>
<sequence length="205" mass="22393">MKKLLLVAFLFCGYANAQTVEFGAKAGVNFASVGGDDTEGYDGRTGFHLGLVAEFPLTENFAFQPEVLYSSQGAKAEESDSYMGFTYSSKATLKLDYINVPLMAKYTVTPGFSIQAGPQLGFLINSEGDYEITMDGETESGTEDLKDDTKGFDFAVAAGLGYQLDMGIFFNARYNIGLSNIWDVEGEEDYSQQNNVLQLSVGYMF</sequence>
<feature type="domain" description="Outer membrane protein beta-barrel" evidence="2">
    <location>
        <begin position="16"/>
        <end position="181"/>
    </location>
</feature>